<feature type="compositionally biased region" description="Acidic residues" evidence="9">
    <location>
        <begin position="18"/>
        <end position="27"/>
    </location>
</feature>
<dbReference type="FunFam" id="1.25.40.20:FF:000584">
    <property type="entry name" value="Uncharacterized protein"/>
    <property type="match status" value="1"/>
</dbReference>
<keyword evidence="5" id="KW-0800">Toxin</keyword>
<protein>
    <submittedName>
        <fullName evidence="10 11">Multiple ankyrin repeats single kh domain protein, putative</fullName>
        <ecNumber evidence="10">3.1.1.5</ecNumber>
    </submittedName>
</protein>
<dbReference type="InterPro" id="IPR051631">
    <property type="entry name" value="Ankyrin-KH/SAM_domain"/>
</dbReference>
<feature type="repeat" description="ANK" evidence="8">
    <location>
        <begin position="1170"/>
        <end position="1202"/>
    </location>
</feature>
<feature type="repeat" description="ANK" evidence="8">
    <location>
        <begin position="550"/>
        <end position="582"/>
    </location>
</feature>
<dbReference type="GO" id="GO:0006887">
    <property type="term" value="P:exocytosis"/>
    <property type="evidence" value="ECO:0007669"/>
    <property type="project" value="UniProtKB-KW"/>
</dbReference>
<feature type="repeat" description="ANK" evidence="8">
    <location>
        <begin position="1205"/>
        <end position="1237"/>
    </location>
</feature>
<feature type="repeat" description="ANK" evidence="8">
    <location>
        <begin position="516"/>
        <end position="548"/>
    </location>
</feature>
<feature type="region of interest" description="Disordered" evidence="9">
    <location>
        <begin position="649"/>
        <end position="684"/>
    </location>
</feature>
<dbReference type="EMBL" id="ABJB010052971">
    <property type="status" value="NOT_ANNOTATED_CDS"/>
    <property type="molecule type" value="Genomic_DNA"/>
</dbReference>
<dbReference type="GO" id="GO:0044218">
    <property type="term" value="C:other organism cell membrane"/>
    <property type="evidence" value="ECO:0007669"/>
    <property type="project" value="UniProtKB-KW"/>
</dbReference>
<feature type="repeat" description="ANK" evidence="8">
    <location>
        <begin position="1137"/>
        <end position="1169"/>
    </location>
</feature>
<evidence type="ECO:0000256" key="4">
    <source>
        <dbReference type="ARBA" id="ARBA00022737"/>
    </source>
</evidence>
<name>B7PTK1_IXOSC</name>
<dbReference type="InterPro" id="IPR002110">
    <property type="entry name" value="Ankyrin_rpt"/>
</dbReference>
<dbReference type="Pfam" id="PF12796">
    <property type="entry name" value="Ank_2"/>
    <property type="match status" value="8"/>
</dbReference>
<dbReference type="SMART" id="SM00248">
    <property type="entry name" value="ANK"/>
    <property type="match status" value="20"/>
</dbReference>
<feature type="repeat" description="ANK" evidence="8">
    <location>
        <begin position="336"/>
        <end position="368"/>
    </location>
</feature>
<keyword evidence="4" id="KW-0677">Repeat</keyword>
<evidence type="ECO:0000256" key="3">
    <source>
        <dbReference type="ARBA" id="ARBA00022537"/>
    </source>
</evidence>
<reference evidence="11" key="2">
    <citation type="submission" date="2020-05" db="UniProtKB">
        <authorList>
            <consortium name="EnsemblMetazoa"/>
        </authorList>
    </citation>
    <scope>IDENTIFICATION</scope>
    <source>
        <strain evidence="11">wikel</strain>
    </source>
</reference>
<feature type="region of interest" description="Disordered" evidence="9">
    <location>
        <begin position="864"/>
        <end position="890"/>
    </location>
</feature>
<dbReference type="EMBL" id="ABJB010771045">
    <property type="status" value="NOT_ANNOTATED_CDS"/>
    <property type="molecule type" value="Genomic_DNA"/>
</dbReference>
<dbReference type="PRINTS" id="PR01415">
    <property type="entry name" value="ANKYRIN"/>
</dbReference>
<dbReference type="VEuPathDB" id="VectorBase:ISCW008360"/>
<comment type="subcellular location">
    <subcellularLocation>
        <location evidence="1">Target cell membrane</location>
    </subcellularLocation>
</comment>
<dbReference type="Pfam" id="PF00023">
    <property type="entry name" value="Ank"/>
    <property type="match status" value="1"/>
</dbReference>
<feature type="repeat" description="ANK" evidence="8">
    <location>
        <begin position="245"/>
        <end position="277"/>
    </location>
</feature>
<dbReference type="FunFam" id="1.25.40.20:FF:000012">
    <property type="entry name" value="ankyrin repeat domain-containing protein 17 isoform X1"/>
    <property type="match status" value="1"/>
</dbReference>
<feature type="non-terminal residue" evidence="10">
    <location>
        <position position="1"/>
    </location>
</feature>
<keyword evidence="5" id="KW-0638">Presynaptic neurotoxin</keyword>
<dbReference type="VEuPathDB" id="VectorBase:ISCI018406"/>
<accession>B7PTK1</accession>
<dbReference type="SUPFAM" id="SSF48403">
    <property type="entry name" value="Ankyrin repeat"/>
    <property type="match status" value="3"/>
</dbReference>
<dbReference type="VEuPathDB" id="VectorBase:ISCP_013694"/>
<reference evidence="10 12" key="1">
    <citation type="submission" date="2008-03" db="EMBL/GenBank/DDBJ databases">
        <title>Annotation of Ixodes scapularis.</title>
        <authorList>
            <consortium name="Ixodes scapularis Genome Project Consortium"/>
            <person name="Caler E."/>
            <person name="Hannick L.I."/>
            <person name="Bidwell S."/>
            <person name="Joardar V."/>
            <person name="Thiagarajan M."/>
            <person name="Amedeo P."/>
            <person name="Galinsky K.J."/>
            <person name="Schobel S."/>
            <person name="Inman J."/>
            <person name="Hostetler J."/>
            <person name="Miller J."/>
            <person name="Hammond M."/>
            <person name="Megy K."/>
            <person name="Lawson D."/>
            <person name="Kodira C."/>
            <person name="Sutton G."/>
            <person name="Meyer J."/>
            <person name="Hill C.A."/>
            <person name="Birren B."/>
            <person name="Nene V."/>
            <person name="Collins F."/>
            <person name="Alarcon-Chaidez F."/>
            <person name="Wikel S."/>
            <person name="Strausberg R."/>
        </authorList>
    </citation>
    <scope>NUCLEOTIDE SEQUENCE [LARGE SCALE GENOMIC DNA]</scope>
    <source>
        <strain evidence="12">Wikel</strain>
        <strain evidence="10">Wikel colony</strain>
    </source>
</reference>
<feature type="repeat" description="ANK" evidence="8">
    <location>
        <begin position="369"/>
        <end position="401"/>
    </location>
</feature>
<dbReference type="Proteomes" id="UP000001555">
    <property type="component" value="Unassembled WGS sequence"/>
</dbReference>
<dbReference type="OrthoDB" id="10071877at2759"/>
<dbReference type="PaxDb" id="6945-B7PTK1"/>
<dbReference type="GO" id="GO:0044231">
    <property type="term" value="C:host cell presynaptic membrane"/>
    <property type="evidence" value="ECO:0007669"/>
    <property type="project" value="UniProtKB-KW"/>
</dbReference>
<dbReference type="EMBL" id="ABJB010504345">
    <property type="status" value="NOT_ANNOTATED_CDS"/>
    <property type="molecule type" value="Genomic_DNA"/>
</dbReference>
<sequence>LTESDDDEASEAESFILDPEELEEEPVLDTSKFLLSSESGRGDSPELQVGSVDPDTQARLEALLEATGLSKLSLEGKQFADPEVLRRLTTSVSCALDEAAAALTRMPWRRMNRFSRTLAEACSEGDVRAVRELLDEGRNVNEVTEEGESLLSLACASGYCELAQLLLAMRANVEDRGLKDMTPLMEAATAGHVDIVKLLIEHGADVNAQTAQGHTPLMFACLGGHEGVARALVHAGANLEDHNENGHTPLMEAASAGHVSTARVLVEQGASINTHSNEFKESALTLACYKGKGAPDEHQKPSTNKTRSTLCSAVFASDVPTQRSPPCMQVNMPTDSFESPLTLAACGGHVELAMLLLERGANIEEVNDEGYTPLMEAAREGHEEMVALLLSQGADINAQTEETQETALTLACCGGFLEVSDFLLKAGAHLELGASTPLMEAAQEGHLELLRYLISQGANVNAKTATGDTALTYACENGHTDVADLLLQANADLVRGLRLFLHRQLSAFTQEHESEGGRTPLMKAARAGHLCTVQFLLTRGADPNRPTSSNDHVPLSLACAGGHLSVVELLLAHGADPSHRLKDNSTMLIEASKGGHTAVLITWGSERVSRLQRALAQVPRRRRPRRPWVRPPPPARRWLRPRCPGAVASARRAGTPAGPRPWWCAPAPRGPGWPPSRRGTSRQPRQLLRWGLPRTRAHEPALTVVVVRCALQGLRPSERLEACINSMMRSAELNHPSREEQILQKQQILEELQRVERELQVGLPAPFGHSARPAQSTSRTEHIHSQTVCMRGRAPDGGGMVLSGHHHLVPPCEEVEELNLRNAALSSSPSSPPDLAAPSCHLPSASTTATPPVVAAAPLGPAAAKRHLDKSPQGAPYPPSPLGPTSAASFAAPAQGDEGLMVAAPARTLHETLGEIVSGGWLRWSSYTGRSYRKATHAAPKSVSGDTLPIGGAGPAVAGGVDLNWQTESNHDTALTLACAGGHEELVGLLLSRGAHLEHRDKKGFTPLMLAATAGHAGVVDILLSHGADLEAHTQRETGTYRMWVKCVGTAQFIALFLGRGCAVLQRQVFSIICTAFGAHRELPCGHTSGKIGPFHRRTGSKLGISPLMLAAMNGHVAAVKLLLDHGSDINAQIETNKNTALTLACFQGRQEVVALLVDRRANVEHRAKTGLTPLMEAASGGYVEVGRVLLDKGADVNAPPVPSSRDTALTIAADKGHYAFVELLIKRGAAIDVKNKKGSSPLWLACNGGYLDVVQLLVAAQADIDSMDNRRVSCLMAAFRRGHVKAAKWLVKHVAQFPSDQEMARFMATLGTESKELLRKCHQCTEVIHAAKERQAAEANKCASILLEELDQERSREESRRAAAARRR</sequence>
<evidence type="ECO:0000256" key="2">
    <source>
        <dbReference type="ARBA" id="ARBA00022483"/>
    </source>
</evidence>
<feature type="repeat" description="ANK" evidence="8">
    <location>
        <begin position="466"/>
        <end position="493"/>
    </location>
</feature>
<evidence type="ECO:0000256" key="7">
    <source>
        <dbReference type="ARBA" id="ARBA00023298"/>
    </source>
</evidence>
<evidence type="ECO:0000256" key="9">
    <source>
        <dbReference type="SAM" id="MobiDB-lite"/>
    </source>
</evidence>
<organism>
    <name type="scientific">Ixodes scapularis</name>
    <name type="common">Black-legged tick</name>
    <name type="synonym">Deer tick</name>
    <dbReference type="NCBI Taxonomy" id="6945"/>
    <lineage>
        <taxon>Eukaryota</taxon>
        <taxon>Metazoa</taxon>
        <taxon>Ecdysozoa</taxon>
        <taxon>Arthropoda</taxon>
        <taxon>Chelicerata</taxon>
        <taxon>Arachnida</taxon>
        <taxon>Acari</taxon>
        <taxon>Parasitiformes</taxon>
        <taxon>Ixodida</taxon>
        <taxon>Ixodoidea</taxon>
        <taxon>Ixodidae</taxon>
        <taxon>Ixodinae</taxon>
        <taxon>Ixodes</taxon>
    </lineage>
</organism>
<evidence type="ECO:0000313" key="11">
    <source>
        <dbReference type="EnsemblMetazoa" id="ISCW008360-PA"/>
    </source>
</evidence>
<feature type="repeat" description="ANK" evidence="8">
    <location>
        <begin position="433"/>
        <end position="465"/>
    </location>
</feature>
<feature type="repeat" description="ANK" evidence="8">
    <location>
        <begin position="970"/>
        <end position="1002"/>
    </location>
</feature>
<keyword evidence="5" id="KW-0528">Neurotoxin</keyword>
<dbReference type="EC" id="3.1.1.5" evidence="10"/>
<dbReference type="InterPro" id="IPR036770">
    <property type="entry name" value="Ankyrin_rpt-contain_sf"/>
</dbReference>
<feature type="repeat" description="ANK" evidence="8">
    <location>
        <begin position="1003"/>
        <end position="1035"/>
    </location>
</feature>
<feature type="repeat" description="ANK" evidence="8">
    <location>
        <begin position="212"/>
        <end position="244"/>
    </location>
</feature>
<dbReference type="EMBL" id="ABJB010269359">
    <property type="status" value="NOT_ANNOTATED_CDS"/>
    <property type="molecule type" value="Genomic_DNA"/>
</dbReference>
<dbReference type="EMBL" id="ABJB010499739">
    <property type="status" value="NOT_ANNOTATED_CDS"/>
    <property type="molecule type" value="Genomic_DNA"/>
</dbReference>
<feature type="region of interest" description="Disordered" evidence="9">
    <location>
        <begin position="824"/>
        <end position="844"/>
    </location>
</feature>
<dbReference type="GO" id="GO:0005737">
    <property type="term" value="C:cytoplasm"/>
    <property type="evidence" value="ECO:0000318"/>
    <property type="project" value="GO_Central"/>
</dbReference>
<dbReference type="GO" id="GO:0004622">
    <property type="term" value="F:phosphatidylcholine lysophospholipase activity"/>
    <property type="evidence" value="ECO:0007669"/>
    <property type="project" value="UniProtKB-EC"/>
</dbReference>
<dbReference type="EnsemblMetazoa" id="ISCW008360-RA">
    <property type="protein sequence ID" value="ISCW008360-PA"/>
    <property type="gene ID" value="ISCW008360"/>
</dbReference>
<feature type="repeat" description="ANK" evidence="8">
    <location>
        <begin position="179"/>
        <end position="211"/>
    </location>
</feature>
<dbReference type="PROSITE" id="PS50297">
    <property type="entry name" value="ANK_REP_REGION"/>
    <property type="match status" value="15"/>
</dbReference>
<evidence type="ECO:0000313" key="10">
    <source>
        <dbReference type="EMBL" id="EEC09923.1"/>
    </source>
</evidence>
<dbReference type="FunFam" id="1.25.40.20:FF:000156">
    <property type="entry name" value="ankyrin repeat and KH domain-containing protein 1-like isoform X6"/>
    <property type="match status" value="1"/>
</dbReference>
<keyword evidence="6 8" id="KW-0040">ANK repeat</keyword>
<keyword evidence="7" id="KW-1053">Target membrane</keyword>
<feature type="region of interest" description="Disordered" evidence="9">
    <location>
        <begin position="1"/>
        <end position="27"/>
    </location>
</feature>
<keyword evidence="12" id="KW-1185">Reference proteome</keyword>
<dbReference type="Gene3D" id="1.25.40.20">
    <property type="entry name" value="Ankyrin repeat-containing domain"/>
    <property type="match status" value="7"/>
</dbReference>
<keyword evidence="7" id="KW-0472">Membrane</keyword>
<dbReference type="EMBL" id="ABJB010218080">
    <property type="status" value="NOT_ANNOTATED_CDS"/>
    <property type="molecule type" value="Genomic_DNA"/>
</dbReference>
<dbReference type="EMBL" id="DS786398">
    <property type="protein sequence ID" value="EEC09923.1"/>
    <property type="molecule type" value="Genomic_DNA"/>
</dbReference>
<feature type="compositionally biased region" description="Acidic residues" evidence="9">
    <location>
        <begin position="1"/>
        <end position="11"/>
    </location>
</feature>
<dbReference type="GO" id="GO:0045087">
    <property type="term" value="P:innate immune response"/>
    <property type="evidence" value="ECO:0000318"/>
    <property type="project" value="GO_Central"/>
</dbReference>
<dbReference type="EMBL" id="ABJB010310216">
    <property type="status" value="NOT_ANNOTATED_CDS"/>
    <property type="molecule type" value="Genomic_DNA"/>
</dbReference>
<feature type="compositionally biased region" description="Low complexity" evidence="9">
    <location>
        <begin position="656"/>
        <end position="667"/>
    </location>
</feature>
<evidence type="ECO:0000256" key="5">
    <source>
        <dbReference type="ARBA" id="ARBA00023028"/>
    </source>
</evidence>
<evidence type="ECO:0000256" key="6">
    <source>
        <dbReference type="ARBA" id="ARBA00023043"/>
    </source>
</evidence>
<evidence type="ECO:0007829" key="13">
    <source>
        <dbReference type="PeptideAtlas" id="B7PTK1"/>
    </source>
</evidence>
<dbReference type="STRING" id="6945.B7PTK1"/>
<feature type="repeat" description="ANK" evidence="8">
    <location>
        <begin position="1238"/>
        <end position="1270"/>
    </location>
</feature>
<dbReference type="FunFam" id="1.25.40.20:FF:000216">
    <property type="entry name" value="Ankyrin repeat and KH domain-containing 1"/>
    <property type="match status" value="1"/>
</dbReference>
<keyword evidence="10" id="KW-0378">Hydrolase</keyword>
<dbReference type="EMBL" id="ABJB010539632">
    <property type="status" value="NOT_ANNOTATED_CDS"/>
    <property type="molecule type" value="Genomic_DNA"/>
</dbReference>
<evidence type="ECO:0000256" key="1">
    <source>
        <dbReference type="ARBA" id="ARBA00004175"/>
    </source>
</evidence>
<dbReference type="HOGENOM" id="CLU_000590_1_1_1"/>
<dbReference type="EMBL" id="ABJB011066762">
    <property type="status" value="NOT_ANNOTATED_CDS"/>
    <property type="molecule type" value="Genomic_DNA"/>
</dbReference>
<dbReference type="PROSITE" id="PS50088">
    <property type="entry name" value="ANK_REPEAT"/>
    <property type="match status" value="16"/>
</dbReference>
<evidence type="ECO:0000256" key="8">
    <source>
        <dbReference type="PROSITE-ProRule" id="PRU00023"/>
    </source>
</evidence>
<keyword evidence="13" id="KW-1267">Proteomics identification</keyword>
<evidence type="ECO:0000313" key="12">
    <source>
        <dbReference type="Proteomes" id="UP000001555"/>
    </source>
</evidence>
<gene>
    <name evidence="10" type="ORF">IscW_ISCW008360</name>
</gene>
<dbReference type="EMBL" id="ABJB011111726">
    <property type="status" value="NOT_ANNOTATED_CDS"/>
    <property type="molecule type" value="Genomic_DNA"/>
</dbReference>
<dbReference type="PANTHER" id="PTHR23206:SF8">
    <property type="entry name" value="ANKYRIN REPEAT AND KH DOMAIN-CONTAINING 1"/>
    <property type="match status" value="1"/>
</dbReference>
<dbReference type="PANTHER" id="PTHR23206">
    <property type="entry name" value="MASK PROTEIN"/>
    <property type="match status" value="1"/>
</dbReference>
<feature type="region of interest" description="Disordered" evidence="9">
    <location>
        <begin position="765"/>
        <end position="785"/>
    </location>
</feature>
<feature type="non-terminal residue" evidence="10">
    <location>
        <position position="1369"/>
    </location>
</feature>
<proteinExistence type="evidence at protein level"/>
<dbReference type="Pfam" id="PF13637">
    <property type="entry name" value="Ank_4"/>
    <property type="match status" value="1"/>
</dbReference>
<feature type="repeat" description="ANK" evidence="8">
    <location>
        <begin position="1103"/>
        <end position="1135"/>
    </location>
</feature>
<keyword evidence="3" id="KW-1052">Target cell membrane</keyword>
<keyword evidence="2" id="KW-0268">Exocytosis</keyword>